<dbReference type="PANTHER" id="PTHR47249">
    <property type="entry name" value="VACUOLAR PROTEIN 8"/>
    <property type="match status" value="1"/>
</dbReference>
<feature type="repeat" description="ARM" evidence="8">
    <location>
        <begin position="258"/>
        <end position="286"/>
    </location>
</feature>
<evidence type="ECO:0000256" key="8">
    <source>
        <dbReference type="PROSITE-ProRule" id="PRU00259"/>
    </source>
</evidence>
<keyword evidence="10" id="KW-1185">Reference proteome</keyword>
<dbReference type="GO" id="GO:0043495">
    <property type="term" value="F:protein-membrane adaptor activity"/>
    <property type="evidence" value="ECO:0007669"/>
    <property type="project" value="InterPro"/>
</dbReference>
<evidence type="ECO:0000256" key="5">
    <source>
        <dbReference type="ARBA" id="ARBA00023136"/>
    </source>
</evidence>
<accession>E1Z5B3</accession>
<dbReference type="PROSITE" id="PS50176">
    <property type="entry name" value="ARM_REPEAT"/>
    <property type="match status" value="3"/>
</dbReference>
<keyword evidence="4" id="KW-0677">Repeat</keyword>
<dbReference type="Gene3D" id="1.25.10.10">
    <property type="entry name" value="Leucine-rich Repeat Variant"/>
    <property type="match status" value="2"/>
</dbReference>
<dbReference type="OrthoDB" id="7537227at2759"/>
<dbReference type="eggNOG" id="ENOG502SA9J">
    <property type="taxonomic scope" value="Eukaryota"/>
</dbReference>
<evidence type="ECO:0000256" key="7">
    <source>
        <dbReference type="ARBA" id="ARBA00026209"/>
    </source>
</evidence>
<dbReference type="AlphaFoldDB" id="E1Z5B3"/>
<evidence type="ECO:0000256" key="3">
    <source>
        <dbReference type="ARBA" id="ARBA00022554"/>
    </source>
</evidence>
<protein>
    <recommendedName>
        <fullName evidence="7">Vacuolar protein 8</fullName>
    </recommendedName>
</protein>
<sequence>MSAAPPTRRKSSPLQSQQGALSWQQVHVAIVALGEPAAREQLEMLHGLLERFVAENDCPRDSPHLRATGPDRLDPLAALLARPDVAAASPAARLLALRALKILARRGDVRLRCTQHVLNVVAPLLDAAAGAPLELELASEAANALSNLCYEPINCTGLLKAGGVPRLLKLLCLESGGGEARANAAGALQTLCLQPDARAAVLQAGGPARLLHALAGAGSSGSANAAGDAQARLQQRLAGALHNLSSEAGGVAALRQQGGIPPVVGLLASPHPGVAAAAAGALQNMSREAQARADIRAHPDALPGLVMLLTGADTQAAVCAAGTLANLAEEGCSSAARQVLTQALAGALAGGAIYHSLGDGAIGTQGGT</sequence>
<dbReference type="Pfam" id="PF00514">
    <property type="entry name" value="Arm"/>
    <property type="match status" value="1"/>
</dbReference>
<dbReference type="InterPro" id="IPR016024">
    <property type="entry name" value="ARM-type_fold"/>
</dbReference>
<dbReference type="Proteomes" id="UP000008141">
    <property type="component" value="Unassembled WGS sequence"/>
</dbReference>
<evidence type="ECO:0000313" key="9">
    <source>
        <dbReference type="EMBL" id="EFN59496.1"/>
    </source>
</evidence>
<dbReference type="KEGG" id="cvr:CHLNCDRAFT_138122"/>
<dbReference type="InParanoid" id="E1Z5B3"/>
<reference evidence="9 10" key="1">
    <citation type="journal article" date="2010" name="Plant Cell">
        <title>The Chlorella variabilis NC64A genome reveals adaptation to photosymbiosis, coevolution with viruses, and cryptic sex.</title>
        <authorList>
            <person name="Blanc G."/>
            <person name="Duncan G."/>
            <person name="Agarkova I."/>
            <person name="Borodovsky M."/>
            <person name="Gurnon J."/>
            <person name="Kuo A."/>
            <person name="Lindquist E."/>
            <person name="Lucas S."/>
            <person name="Pangilinan J."/>
            <person name="Polle J."/>
            <person name="Salamov A."/>
            <person name="Terry A."/>
            <person name="Yamada T."/>
            <person name="Dunigan D.D."/>
            <person name="Grigoriev I.V."/>
            <person name="Claverie J.M."/>
            <person name="Van Etten J.L."/>
        </authorList>
    </citation>
    <scope>NUCLEOTIDE SEQUENCE [LARGE SCALE GENOMIC DNA]</scope>
    <source>
        <strain evidence="9 10">NC64A</strain>
    </source>
</reference>
<dbReference type="OMA" id="CYEPINC"/>
<dbReference type="RefSeq" id="XP_005851598.1">
    <property type="nucleotide sequence ID" value="XM_005851536.1"/>
</dbReference>
<evidence type="ECO:0000256" key="2">
    <source>
        <dbReference type="ARBA" id="ARBA00005462"/>
    </source>
</evidence>
<dbReference type="SMART" id="SM00185">
    <property type="entry name" value="ARM"/>
    <property type="match status" value="5"/>
</dbReference>
<dbReference type="InterPro" id="IPR011989">
    <property type="entry name" value="ARM-like"/>
</dbReference>
<keyword evidence="3" id="KW-0926">Vacuole</keyword>
<feature type="repeat" description="ARM" evidence="8">
    <location>
        <begin position="162"/>
        <end position="206"/>
    </location>
</feature>
<evidence type="ECO:0000313" key="10">
    <source>
        <dbReference type="Proteomes" id="UP000008141"/>
    </source>
</evidence>
<dbReference type="SUPFAM" id="SSF48371">
    <property type="entry name" value="ARM repeat"/>
    <property type="match status" value="1"/>
</dbReference>
<evidence type="ECO:0000256" key="1">
    <source>
        <dbReference type="ARBA" id="ARBA00004592"/>
    </source>
</evidence>
<comment type="similarity">
    <text evidence="2">Belongs to the beta-catenin family.</text>
</comment>
<dbReference type="InterPro" id="IPR045156">
    <property type="entry name" value="Vac8"/>
</dbReference>
<evidence type="ECO:0000256" key="6">
    <source>
        <dbReference type="ARBA" id="ARBA00023288"/>
    </source>
</evidence>
<organism evidence="10">
    <name type="scientific">Chlorella variabilis</name>
    <name type="common">Green alga</name>
    <dbReference type="NCBI Taxonomy" id="554065"/>
    <lineage>
        <taxon>Eukaryota</taxon>
        <taxon>Viridiplantae</taxon>
        <taxon>Chlorophyta</taxon>
        <taxon>core chlorophytes</taxon>
        <taxon>Trebouxiophyceae</taxon>
        <taxon>Chlorellales</taxon>
        <taxon>Chlorellaceae</taxon>
        <taxon>Chlorella clade</taxon>
        <taxon>Chlorella</taxon>
    </lineage>
</organism>
<proteinExistence type="inferred from homology"/>
<evidence type="ECO:0000256" key="4">
    <source>
        <dbReference type="ARBA" id="ARBA00022737"/>
    </source>
</evidence>
<dbReference type="InterPro" id="IPR000225">
    <property type="entry name" value="Armadillo"/>
</dbReference>
<feature type="repeat" description="ARM" evidence="8">
    <location>
        <begin position="300"/>
        <end position="328"/>
    </location>
</feature>
<dbReference type="EMBL" id="GL433836">
    <property type="protein sequence ID" value="EFN59496.1"/>
    <property type="molecule type" value="Genomic_DNA"/>
</dbReference>
<keyword evidence="6" id="KW-0449">Lipoprotein</keyword>
<dbReference type="PANTHER" id="PTHR47249:SF1">
    <property type="entry name" value="VACUOLAR PROTEIN 8"/>
    <property type="match status" value="1"/>
</dbReference>
<dbReference type="GO" id="GO:0005774">
    <property type="term" value="C:vacuolar membrane"/>
    <property type="evidence" value="ECO:0007669"/>
    <property type="project" value="UniProtKB-SubCell"/>
</dbReference>
<name>E1Z5B3_CHLVA</name>
<dbReference type="GO" id="GO:0071562">
    <property type="term" value="P:nucleus-vacuole junction assembly"/>
    <property type="evidence" value="ECO:0007669"/>
    <property type="project" value="InterPro"/>
</dbReference>
<dbReference type="GeneID" id="17358868"/>
<keyword evidence="5" id="KW-0472">Membrane</keyword>
<comment type="subcellular location">
    <subcellularLocation>
        <location evidence="1">Vacuole membrane</location>
        <topology evidence="1">Lipid-anchor</topology>
    </subcellularLocation>
</comment>
<gene>
    <name evidence="9" type="ORF">CHLNCDRAFT_138122</name>
</gene>